<protein>
    <submittedName>
        <fullName evidence="1">Uncharacterized protein</fullName>
    </submittedName>
</protein>
<dbReference type="Proteomes" id="UP000008021">
    <property type="component" value="Chromosome 7"/>
</dbReference>
<dbReference type="AlphaFoldDB" id="A0A0E0E933"/>
<accession>A0A0E0E933</accession>
<reference evidence="1" key="1">
    <citation type="submission" date="2015-04" db="UniProtKB">
        <authorList>
            <consortium name="EnsemblPlants"/>
        </authorList>
    </citation>
    <scope>IDENTIFICATION</scope>
</reference>
<sequence length="120" mass="12877">MGVASQASAMTTAASGGWPCQRAASLPCAIVVVGMSPHVPDHRLRRHHRRVHVEGAKASQAWTEAKVEAKLGDEHAAAIHGSSHSPSLLDATPFPWEVLLSRFDIHITWKMGAVAAEWKG</sequence>
<evidence type="ECO:0000313" key="2">
    <source>
        <dbReference type="Proteomes" id="UP000008021"/>
    </source>
</evidence>
<name>A0A0E0E933_9ORYZ</name>
<proteinExistence type="predicted"/>
<reference evidence="1" key="2">
    <citation type="submission" date="2018-05" db="EMBL/GenBank/DDBJ databases">
        <title>OmerRS3 (Oryza meridionalis Reference Sequence Version 3).</title>
        <authorList>
            <person name="Zhang J."/>
            <person name="Kudrna D."/>
            <person name="Lee S."/>
            <person name="Talag J."/>
            <person name="Welchert J."/>
            <person name="Wing R.A."/>
        </authorList>
    </citation>
    <scope>NUCLEOTIDE SEQUENCE [LARGE SCALE GENOMIC DNA]</scope>
    <source>
        <strain evidence="1">cv. OR44</strain>
    </source>
</reference>
<dbReference type="HOGENOM" id="CLU_2053422_0_0_1"/>
<keyword evidence="2" id="KW-1185">Reference proteome</keyword>
<evidence type="ECO:0000313" key="1">
    <source>
        <dbReference type="EnsemblPlants" id="OMERI07G05900.5"/>
    </source>
</evidence>
<dbReference type="EnsemblPlants" id="OMERI07G05900.5">
    <property type="protein sequence ID" value="OMERI07G05900.5"/>
    <property type="gene ID" value="OMERI07G05900"/>
</dbReference>
<dbReference type="Gramene" id="OMERI07G05900.5">
    <property type="protein sequence ID" value="OMERI07G05900.5"/>
    <property type="gene ID" value="OMERI07G05900"/>
</dbReference>
<organism evidence="1">
    <name type="scientific">Oryza meridionalis</name>
    <dbReference type="NCBI Taxonomy" id="40149"/>
    <lineage>
        <taxon>Eukaryota</taxon>
        <taxon>Viridiplantae</taxon>
        <taxon>Streptophyta</taxon>
        <taxon>Embryophyta</taxon>
        <taxon>Tracheophyta</taxon>
        <taxon>Spermatophyta</taxon>
        <taxon>Magnoliopsida</taxon>
        <taxon>Liliopsida</taxon>
        <taxon>Poales</taxon>
        <taxon>Poaceae</taxon>
        <taxon>BOP clade</taxon>
        <taxon>Oryzoideae</taxon>
        <taxon>Oryzeae</taxon>
        <taxon>Oryzinae</taxon>
        <taxon>Oryza</taxon>
    </lineage>
</organism>